<organism evidence="6 7">
    <name type="scientific">Vibrio marisflavi CECT 7928</name>
    <dbReference type="NCBI Taxonomy" id="634439"/>
    <lineage>
        <taxon>Bacteria</taxon>
        <taxon>Pseudomonadati</taxon>
        <taxon>Pseudomonadota</taxon>
        <taxon>Gammaproteobacteria</taxon>
        <taxon>Vibrionales</taxon>
        <taxon>Vibrionaceae</taxon>
        <taxon>Vibrio</taxon>
    </lineage>
</organism>
<dbReference type="InterPro" id="IPR036388">
    <property type="entry name" value="WH-like_DNA-bd_sf"/>
</dbReference>
<evidence type="ECO:0000313" key="6">
    <source>
        <dbReference type="EMBL" id="CAH0537365.1"/>
    </source>
</evidence>
<evidence type="ECO:0000256" key="1">
    <source>
        <dbReference type="ARBA" id="ARBA00023015"/>
    </source>
</evidence>
<dbReference type="SUPFAM" id="SSF46689">
    <property type="entry name" value="Homeodomain-like"/>
    <property type="match status" value="1"/>
</dbReference>
<dbReference type="CDD" id="cd05013">
    <property type="entry name" value="SIS_RpiR"/>
    <property type="match status" value="1"/>
</dbReference>
<dbReference type="InterPro" id="IPR047640">
    <property type="entry name" value="RpiR-like"/>
</dbReference>
<keyword evidence="2" id="KW-0238">DNA-binding</keyword>
<dbReference type="PROSITE" id="PS51464">
    <property type="entry name" value="SIS"/>
    <property type="match status" value="1"/>
</dbReference>
<dbReference type="PANTHER" id="PTHR30514:SF17">
    <property type="entry name" value="HTH-TYPE TRANSCRIPTIONAL REGULATOR MURR"/>
    <property type="match status" value="1"/>
</dbReference>
<keyword evidence="1" id="KW-0805">Transcription regulation</keyword>
<keyword evidence="3" id="KW-0804">Transcription</keyword>
<dbReference type="Pfam" id="PF01380">
    <property type="entry name" value="SIS"/>
    <property type="match status" value="1"/>
</dbReference>
<evidence type="ECO:0000259" key="4">
    <source>
        <dbReference type="PROSITE" id="PS51071"/>
    </source>
</evidence>
<dbReference type="SUPFAM" id="SSF53697">
    <property type="entry name" value="SIS domain"/>
    <property type="match status" value="1"/>
</dbReference>
<dbReference type="InterPro" id="IPR001347">
    <property type="entry name" value="SIS_dom"/>
</dbReference>
<dbReference type="InterPro" id="IPR035472">
    <property type="entry name" value="RpiR-like_SIS"/>
</dbReference>
<evidence type="ECO:0000256" key="2">
    <source>
        <dbReference type="ARBA" id="ARBA00023125"/>
    </source>
</evidence>
<dbReference type="Gene3D" id="1.10.10.10">
    <property type="entry name" value="Winged helix-like DNA-binding domain superfamily/Winged helix DNA-binding domain"/>
    <property type="match status" value="1"/>
</dbReference>
<protein>
    <submittedName>
        <fullName evidence="6">HTH-type transcriptional regulator MurR</fullName>
    </submittedName>
</protein>
<evidence type="ECO:0000259" key="5">
    <source>
        <dbReference type="PROSITE" id="PS51464"/>
    </source>
</evidence>
<dbReference type="Gene3D" id="3.40.50.10490">
    <property type="entry name" value="Glucose-6-phosphate isomerase like protein, domain 1"/>
    <property type="match status" value="1"/>
</dbReference>
<dbReference type="Pfam" id="PF01418">
    <property type="entry name" value="HTH_6"/>
    <property type="match status" value="1"/>
</dbReference>
<dbReference type="InterPro" id="IPR009057">
    <property type="entry name" value="Homeodomain-like_sf"/>
</dbReference>
<sequence length="287" mass="30663">MATLTKIKTIKSTLSPSGLKIAESVLADPGLVVKLSSAELAKVAGVSQSAIIKFTQKVGCKGFTQFKVAISQELGRVQAQDIDSENHLHNHITSKDSLAEIADKLAQEKINAIRDTTSSIREAELQQAIELINNAHRVQIVGVGGSALVARDLAYKLLKIGITSIAEVDAHVQLTRAKALDSKDVQIVLSYSGKGSEVQLITQAAKDSNVPIVAITSIHKSPLRSLASICIDCIADESKWRSSSISSRAAQNVVIDLLFIALVQKRGKLAESLIKDASIAVQGLKRD</sequence>
<dbReference type="RefSeq" id="WP_237360435.1">
    <property type="nucleotide sequence ID" value="NZ_CAKLDM010000001.1"/>
</dbReference>
<dbReference type="PROSITE" id="PS51071">
    <property type="entry name" value="HTH_RPIR"/>
    <property type="match status" value="1"/>
</dbReference>
<evidence type="ECO:0000256" key="3">
    <source>
        <dbReference type="ARBA" id="ARBA00023163"/>
    </source>
</evidence>
<dbReference type="PANTHER" id="PTHR30514">
    <property type="entry name" value="GLUCOKINASE"/>
    <property type="match status" value="1"/>
</dbReference>
<dbReference type="InterPro" id="IPR000281">
    <property type="entry name" value="HTH_RpiR"/>
</dbReference>
<comment type="caution">
    <text evidence="6">The sequence shown here is derived from an EMBL/GenBank/DDBJ whole genome shotgun (WGS) entry which is preliminary data.</text>
</comment>
<keyword evidence="7" id="KW-1185">Reference proteome</keyword>
<feature type="domain" description="SIS" evidence="5">
    <location>
        <begin position="128"/>
        <end position="268"/>
    </location>
</feature>
<name>A0ABM9A1D3_9VIBR</name>
<gene>
    <name evidence="6" type="primary">murR_2</name>
    <name evidence="6" type="ORF">VMF7928_01073</name>
</gene>
<feature type="domain" description="HTH rpiR-type" evidence="4">
    <location>
        <begin position="1"/>
        <end position="77"/>
    </location>
</feature>
<proteinExistence type="predicted"/>
<dbReference type="EMBL" id="CAKLDM010000001">
    <property type="protein sequence ID" value="CAH0537365.1"/>
    <property type="molecule type" value="Genomic_DNA"/>
</dbReference>
<dbReference type="Proteomes" id="UP000838748">
    <property type="component" value="Unassembled WGS sequence"/>
</dbReference>
<reference evidence="6" key="1">
    <citation type="submission" date="2021-11" db="EMBL/GenBank/DDBJ databases">
        <authorList>
            <person name="Rodrigo-Torres L."/>
            <person name="Arahal R. D."/>
            <person name="Lucena T."/>
        </authorList>
    </citation>
    <scope>NUCLEOTIDE SEQUENCE</scope>
    <source>
        <strain evidence="6">CECT 7928</strain>
    </source>
</reference>
<evidence type="ECO:0000313" key="7">
    <source>
        <dbReference type="Proteomes" id="UP000838748"/>
    </source>
</evidence>
<dbReference type="InterPro" id="IPR046348">
    <property type="entry name" value="SIS_dom_sf"/>
</dbReference>
<accession>A0ABM9A1D3</accession>